<dbReference type="Proteomes" id="UP000266693">
    <property type="component" value="Unassembled WGS sequence"/>
</dbReference>
<proteinExistence type="predicted"/>
<evidence type="ECO:0000259" key="2">
    <source>
        <dbReference type="Pfam" id="PF00535"/>
    </source>
</evidence>
<reference evidence="3 4" key="1">
    <citation type="submission" date="2018-08" db="EMBL/GenBank/DDBJ databases">
        <title>The multiple taxonomic identification of Sphingomonas gilva.</title>
        <authorList>
            <person name="Zhu D."/>
            <person name="Zheng S."/>
        </authorList>
    </citation>
    <scope>NUCLEOTIDE SEQUENCE [LARGE SCALE GENOMIC DNA]</scope>
    <source>
        <strain evidence="3 4">ZDH117</strain>
    </source>
</reference>
<organism evidence="3 4">
    <name type="scientific">Sphingomonas gilva</name>
    <dbReference type="NCBI Taxonomy" id="2305907"/>
    <lineage>
        <taxon>Bacteria</taxon>
        <taxon>Pseudomonadati</taxon>
        <taxon>Pseudomonadota</taxon>
        <taxon>Alphaproteobacteria</taxon>
        <taxon>Sphingomonadales</taxon>
        <taxon>Sphingomonadaceae</taxon>
        <taxon>Sphingomonas</taxon>
    </lineage>
</organism>
<dbReference type="RefSeq" id="WP_118864978.1">
    <property type="nucleotide sequence ID" value="NZ_QWLV01000008.1"/>
</dbReference>
<evidence type="ECO:0000313" key="4">
    <source>
        <dbReference type="Proteomes" id="UP000266693"/>
    </source>
</evidence>
<dbReference type="PANTHER" id="PTHR22916:SF3">
    <property type="entry name" value="UDP-GLCNAC:BETAGAL BETA-1,3-N-ACETYLGLUCOSAMINYLTRANSFERASE-LIKE PROTEIN 1"/>
    <property type="match status" value="1"/>
</dbReference>
<dbReference type="OrthoDB" id="9813349at2"/>
<dbReference type="SUPFAM" id="SSF53448">
    <property type="entry name" value="Nucleotide-diphospho-sugar transferases"/>
    <property type="match status" value="1"/>
</dbReference>
<evidence type="ECO:0000256" key="1">
    <source>
        <dbReference type="SAM" id="Coils"/>
    </source>
</evidence>
<comment type="caution">
    <text evidence="3">The sequence shown here is derived from an EMBL/GenBank/DDBJ whole genome shotgun (WGS) entry which is preliminary data.</text>
</comment>
<gene>
    <name evidence="3" type="ORF">D1610_14845</name>
</gene>
<dbReference type="Pfam" id="PF00535">
    <property type="entry name" value="Glycos_transf_2"/>
    <property type="match status" value="1"/>
</dbReference>
<protein>
    <submittedName>
        <fullName evidence="3">Glycosyltransferase</fullName>
    </submittedName>
</protein>
<dbReference type="InterPro" id="IPR001173">
    <property type="entry name" value="Glyco_trans_2-like"/>
</dbReference>
<keyword evidence="3" id="KW-0808">Transferase</keyword>
<accession>A0A396RM16</accession>
<dbReference type="GO" id="GO:0016758">
    <property type="term" value="F:hexosyltransferase activity"/>
    <property type="evidence" value="ECO:0007669"/>
    <property type="project" value="UniProtKB-ARBA"/>
</dbReference>
<dbReference type="Gene3D" id="3.90.550.10">
    <property type="entry name" value="Spore Coat Polysaccharide Biosynthesis Protein SpsA, Chain A"/>
    <property type="match status" value="1"/>
</dbReference>
<keyword evidence="4" id="KW-1185">Reference proteome</keyword>
<name>A0A396RM16_9SPHN</name>
<keyword evidence="1" id="KW-0175">Coiled coil</keyword>
<evidence type="ECO:0000313" key="3">
    <source>
        <dbReference type="EMBL" id="RHW16666.1"/>
    </source>
</evidence>
<dbReference type="EMBL" id="QWLV01000008">
    <property type="protein sequence ID" value="RHW16666.1"/>
    <property type="molecule type" value="Genomic_DNA"/>
</dbReference>
<feature type="domain" description="Glycosyltransferase 2-like" evidence="2">
    <location>
        <begin position="6"/>
        <end position="163"/>
    </location>
</feature>
<feature type="coiled-coil region" evidence="1">
    <location>
        <begin position="232"/>
        <end position="282"/>
    </location>
</feature>
<dbReference type="PANTHER" id="PTHR22916">
    <property type="entry name" value="GLYCOSYLTRANSFERASE"/>
    <property type="match status" value="1"/>
</dbReference>
<dbReference type="InterPro" id="IPR029044">
    <property type="entry name" value="Nucleotide-diphossugar_trans"/>
</dbReference>
<dbReference type="AlphaFoldDB" id="A0A396RM16"/>
<sequence>MGARVSIAMATFNGGAFIAEQLESFAVQDRRPDEIVINDDRSTDDTLAIISAFAVRSGIQVSIEVNDRRLGVRDNFAAALSRCTGDILFLSDQDDVWLPTKISRMLRPFEENPRTLSVLCDQIICNGDLSVRGPRKSANIRGLGYDVSKMATGCCTAHRRDVLRLVLPLSSSMAHDLWIARLLTPLGARVFVDEPLQLYRRHGNNESNWLASSVKPIGTFDRVKALQTQSGAERWERRARQSLEVAQRLSEQCQWLADHGFAKAGERAIAKLECEAASLQRRGQLAKVGRLRRLPMVFDLYRSGGYRNFHGMRSALGDMLR</sequence>